<dbReference type="Proteomes" id="UP001500740">
    <property type="component" value="Unassembled WGS sequence"/>
</dbReference>
<evidence type="ECO:0000313" key="3">
    <source>
        <dbReference type="Proteomes" id="UP001500740"/>
    </source>
</evidence>
<name>A0ABN0ZJZ0_9BACI</name>
<gene>
    <name evidence="2" type="ORF">GCM10008935_01240</name>
</gene>
<keyword evidence="1" id="KW-0812">Transmembrane</keyword>
<accession>A0ABN0ZJZ0</accession>
<organism evidence="2 3">
    <name type="scientific">Alkalibacillus silvisoli</name>
    <dbReference type="NCBI Taxonomy" id="392823"/>
    <lineage>
        <taxon>Bacteria</taxon>
        <taxon>Bacillati</taxon>
        <taxon>Bacillota</taxon>
        <taxon>Bacilli</taxon>
        <taxon>Bacillales</taxon>
        <taxon>Bacillaceae</taxon>
        <taxon>Alkalibacillus</taxon>
    </lineage>
</organism>
<proteinExistence type="predicted"/>
<reference evidence="2 3" key="1">
    <citation type="journal article" date="2019" name="Int. J. Syst. Evol. Microbiol.">
        <title>The Global Catalogue of Microorganisms (GCM) 10K type strain sequencing project: providing services to taxonomists for standard genome sequencing and annotation.</title>
        <authorList>
            <consortium name="The Broad Institute Genomics Platform"/>
            <consortium name="The Broad Institute Genome Sequencing Center for Infectious Disease"/>
            <person name="Wu L."/>
            <person name="Ma J."/>
        </authorList>
    </citation>
    <scope>NUCLEOTIDE SEQUENCE [LARGE SCALE GENOMIC DNA]</scope>
    <source>
        <strain evidence="2 3">JCM 14193</strain>
    </source>
</reference>
<dbReference type="Gene3D" id="3.30.70.60">
    <property type="match status" value="1"/>
</dbReference>
<keyword evidence="1" id="KW-1133">Transmembrane helix</keyword>
<feature type="transmembrane region" description="Helical" evidence="1">
    <location>
        <begin position="7"/>
        <end position="27"/>
    </location>
</feature>
<protein>
    <submittedName>
        <fullName evidence="2">Uncharacterized protein</fullName>
    </submittedName>
</protein>
<dbReference type="RefSeq" id="WP_343781064.1">
    <property type="nucleotide sequence ID" value="NZ_BAAACZ010000002.1"/>
</dbReference>
<keyword evidence="3" id="KW-1185">Reference proteome</keyword>
<dbReference type="EMBL" id="BAAACZ010000002">
    <property type="protein sequence ID" value="GAA0450546.1"/>
    <property type="molecule type" value="Genomic_DNA"/>
</dbReference>
<evidence type="ECO:0000256" key="1">
    <source>
        <dbReference type="SAM" id="Phobius"/>
    </source>
</evidence>
<keyword evidence="1" id="KW-0472">Membrane</keyword>
<comment type="caution">
    <text evidence="2">The sequence shown here is derived from an EMBL/GenBank/DDBJ whole genome shotgun (WGS) entry which is preliminary data.</text>
</comment>
<evidence type="ECO:0000313" key="2">
    <source>
        <dbReference type="EMBL" id="GAA0450546.1"/>
    </source>
</evidence>
<sequence length="180" mass="21330">MNKASKRIVLIWLLLLMGSIAMFYYFYIHQLEREVSEIESDITFEEQREALFSEAISEMEQEEITIDTYRLKLPSELEEDVIMRLINEASSETNTTVQSYQYEDSQVLSIDDIFNQSDQTEELEVLVMQINGYSQSYNHLEDFIESLENHERLLQIEQLQFQQSDDVRFQLSFSVYADSM</sequence>
<dbReference type="InterPro" id="IPR014717">
    <property type="entry name" value="Transl_elong_EF1B/ribsomal_bS6"/>
</dbReference>